<feature type="compositionally biased region" description="Basic residues" evidence="1">
    <location>
        <begin position="90"/>
        <end position="99"/>
    </location>
</feature>
<dbReference type="EMBL" id="KE524842">
    <property type="protein sequence ID" value="KFB37397.1"/>
    <property type="molecule type" value="Genomic_DNA"/>
</dbReference>
<protein>
    <submittedName>
        <fullName evidence="2 3">Uncharacterized protein</fullName>
    </submittedName>
</protein>
<accession>A0A084VHF3</accession>
<dbReference type="AlphaFoldDB" id="A0A084VHF3"/>
<dbReference type="VEuPathDB" id="VectorBase:ASIC004696"/>
<proteinExistence type="predicted"/>
<reference evidence="3" key="2">
    <citation type="submission" date="2020-05" db="UniProtKB">
        <authorList>
            <consortium name="EnsemblMetazoa"/>
        </authorList>
    </citation>
    <scope>IDENTIFICATION</scope>
</reference>
<name>A0A084VHF3_ANOSI</name>
<feature type="region of interest" description="Disordered" evidence="1">
    <location>
        <begin position="128"/>
        <end position="147"/>
    </location>
</feature>
<organism evidence="2">
    <name type="scientific">Anopheles sinensis</name>
    <name type="common">Mosquito</name>
    <dbReference type="NCBI Taxonomy" id="74873"/>
    <lineage>
        <taxon>Eukaryota</taxon>
        <taxon>Metazoa</taxon>
        <taxon>Ecdysozoa</taxon>
        <taxon>Arthropoda</taxon>
        <taxon>Hexapoda</taxon>
        <taxon>Insecta</taxon>
        <taxon>Pterygota</taxon>
        <taxon>Neoptera</taxon>
        <taxon>Endopterygota</taxon>
        <taxon>Diptera</taxon>
        <taxon>Nematocera</taxon>
        <taxon>Culicoidea</taxon>
        <taxon>Culicidae</taxon>
        <taxon>Anophelinae</taxon>
        <taxon>Anopheles</taxon>
    </lineage>
</organism>
<feature type="compositionally biased region" description="Pro residues" evidence="1">
    <location>
        <begin position="136"/>
        <end position="147"/>
    </location>
</feature>
<feature type="compositionally biased region" description="Low complexity" evidence="1">
    <location>
        <begin position="48"/>
        <end position="60"/>
    </location>
</feature>
<feature type="region of interest" description="Disordered" evidence="1">
    <location>
        <begin position="48"/>
        <end position="110"/>
    </location>
</feature>
<dbReference type="EnsemblMetazoa" id="ASIC004696-RA">
    <property type="protein sequence ID" value="ASIC004696-PA"/>
    <property type="gene ID" value="ASIC004696"/>
</dbReference>
<evidence type="ECO:0000313" key="4">
    <source>
        <dbReference type="Proteomes" id="UP000030765"/>
    </source>
</evidence>
<dbReference type="EMBL" id="ATLV01013169">
    <property type="status" value="NOT_ANNOTATED_CDS"/>
    <property type="molecule type" value="Genomic_DNA"/>
</dbReference>
<keyword evidence="4" id="KW-1185">Reference proteome</keyword>
<dbReference type="Proteomes" id="UP000030765">
    <property type="component" value="Unassembled WGS sequence"/>
</dbReference>
<evidence type="ECO:0000313" key="3">
    <source>
        <dbReference type="EnsemblMetazoa" id="ASIC004696-PA"/>
    </source>
</evidence>
<sequence length="147" mass="15568">MASRVVSDGKLRVEIGSGDGQITIKVVQTPPGIMDHAVSENIISCSLAESSSQTPSESSSGNGKEVFGAVSGEWKRKPHAKAAANEKSFTLKRKRHGTHKLSASEPPGPAFGMVKQITLSLMLGIKHQAPSNINKHPPPSPPSLLRK</sequence>
<gene>
    <name evidence="2" type="ORF">ZHAS_00004696</name>
</gene>
<reference evidence="2 4" key="1">
    <citation type="journal article" date="2014" name="BMC Genomics">
        <title>Genome sequence of Anopheles sinensis provides insight into genetics basis of mosquito competence for malaria parasites.</title>
        <authorList>
            <person name="Zhou D."/>
            <person name="Zhang D."/>
            <person name="Ding G."/>
            <person name="Shi L."/>
            <person name="Hou Q."/>
            <person name="Ye Y."/>
            <person name="Xu Y."/>
            <person name="Zhou H."/>
            <person name="Xiong C."/>
            <person name="Li S."/>
            <person name="Yu J."/>
            <person name="Hong S."/>
            <person name="Yu X."/>
            <person name="Zou P."/>
            <person name="Chen C."/>
            <person name="Chang X."/>
            <person name="Wang W."/>
            <person name="Lv Y."/>
            <person name="Sun Y."/>
            <person name="Ma L."/>
            <person name="Shen B."/>
            <person name="Zhu C."/>
        </authorList>
    </citation>
    <scope>NUCLEOTIDE SEQUENCE [LARGE SCALE GENOMIC DNA]</scope>
</reference>
<evidence type="ECO:0000256" key="1">
    <source>
        <dbReference type="SAM" id="MobiDB-lite"/>
    </source>
</evidence>
<evidence type="ECO:0000313" key="2">
    <source>
        <dbReference type="EMBL" id="KFB37397.1"/>
    </source>
</evidence>